<dbReference type="Proteomes" id="UP000192478">
    <property type="component" value="Chromosome"/>
</dbReference>
<evidence type="ECO:0000313" key="4">
    <source>
        <dbReference type="Proteomes" id="UP000192478"/>
    </source>
</evidence>
<organism evidence="2 4">
    <name type="scientific">Clostridium formicaceticum</name>
    <dbReference type="NCBI Taxonomy" id="1497"/>
    <lineage>
        <taxon>Bacteria</taxon>
        <taxon>Bacillati</taxon>
        <taxon>Bacillota</taxon>
        <taxon>Clostridia</taxon>
        <taxon>Eubacteriales</taxon>
        <taxon>Clostridiaceae</taxon>
        <taxon>Clostridium</taxon>
    </lineage>
</organism>
<dbReference type="AlphaFoldDB" id="A0AAC9RMN8"/>
<dbReference type="InterPro" id="IPR006450">
    <property type="entry name" value="Phage_HK97_gp6-like"/>
</dbReference>
<dbReference type="InterPro" id="IPR021146">
    <property type="entry name" value="Phage_gp6-like_head-tail"/>
</dbReference>
<dbReference type="Proteomes" id="UP000177894">
    <property type="component" value="Chromosome"/>
</dbReference>
<gene>
    <name evidence="1" type="ORF">BJL90_12870</name>
    <name evidence="2" type="ORF">CLFO_14960</name>
</gene>
<protein>
    <submittedName>
        <fullName evidence="1">DNA packaging protein</fullName>
    </submittedName>
    <submittedName>
        <fullName evidence="2">Phage gp6-like head-tail connector protein</fullName>
    </submittedName>
</protein>
<dbReference type="RefSeq" id="WP_070968667.1">
    <property type="nucleotide sequence ID" value="NZ_CP017603.1"/>
</dbReference>
<evidence type="ECO:0000313" key="2">
    <source>
        <dbReference type="EMBL" id="ARE87110.1"/>
    </source>
</evidence>
<name>A0AAC9RMN8_9CLOT</name>
<evidence type="ECO:0000313" key="1">
    <source>
        <dbReference type="EMBL" id="AOY76679.1"/>
    </source>
</evidence>
<reference evidence="2 4" key="2">
    <citation type="submission" date="2017-03" db="EMBL/GenBank/DDBJ databases">
        <title>Complete sequence of Clostridium formicaceticum DSM 92.</title>
        <authorList>
            <person name="Poehlein A."/>
            <person name="Karl M."/>
            <person name="Bengelsdorf F.R."/>
            <person name="Duerre P."/>
            <person name="Daniel R."/>
        </authorList>
    </citation>
    <scope>NUCLEOTIDE SEQUENCE [LARGE SCALE GENOMIC DNA]</scope>
    <source>
        <strain evidence="2 4">DSM 92</strain>
    </source>
</reference>
<dbReference type="EMBL" id="CP017603">
    <property type="protein sequence ID" value="AOY76679.1"/>
    <property type="molecule type" value="Genomic_DNA"/>
</dbReference>
<dbReference type="Gene3D" id="1.10.3230.30">
    <property type="entry name" value="Phage gp6-like head-tail connector protein"/>
    <property type="match status" value="1"/>
</dbReference>
<keyword evidence="3" id="KW-1185">Reference proteome</keyword>
<dbReference type="CDD" id="cd08054">
    <property type="entry name" value="gp6"/>
    <property type="match status" value="1"/>
</dbReference>
<dbReference type="NCBIfam" id="TIGR01560">
    <property type="entry name" value="put_DNA_pack"/>
    <property type="match status" value="1"/>
</dbReference>
<reference evidence="1 3" key="1">
    <citation type="submission" date="2016-10" db="EMBL/GenBank/DDBJ databases">
        <title>Complete Genome Sequence of Acetogen Clostridium formicoaceticum ATCC 27076.</title>
        <authorList>
            <person name="Bao T."/>
            <person name="Cheng C."/>
            <person name="Zhao J."/>
            <person name="Yang S.-T."/>
            <person name="Wang J."/>
            <person name="Wang M."/>
        </authorList>
    </citation>
    <scope>NUCLEOTIDE SEQUENCE [LARGE SCALE GENOMIC DNA]</scope>
    <source>
        <strain evidence="1 3">ATCC 27076</strain>
    </source>
</reference>
<proteinExistence type="predicted"/>
<evidence type="ECO:0000313" key="3">
    <source>
        <dbReference type="Proteomes" id="UP000177894"/>
    </source>
</evidence>
<dbReference type="EMBL" id="CP020559">
    <property type="protein sequence ID" value="ARE87110.1"/>
    <property type="molecule type" value="Genomic_DNA"/>
</dbReference>
<dbReference type="KEGG" id="cfm:BJL90_12870"/>
<sequence>MILDLQQTKNWLRVDGDEEDTVIETLIAAAELYLKNMTGIEFDSTNKLAKLLCMTLVSDWYENRALVTVAVGPKTSEKMRRTIESMLLQLQYCYPREGEE</sequence>
<dbReference type="Pfam" id="PF05135">
    <property type="entry name" value="Phage_connect_1"/>
    <property type="match status" value="1"/>
</dbReference>
<accession>A0AAC9RMN8</accession>